<accession>Q7V7T0</accession>
<name>Q7V7T0_PROMM</name>
<dbReference type="KEGG" id="pmt:PMT_0656"/>
<sequence length="325" mass="37111">MSSVSNISIEEYCRPFMQSTKKWPSLPLPVHPGIEWWQKWLQETACEGYFESLRSYLPQLWINPHDGANKSERYKQLVLRGKAMNNVENDNILKLKDQQGFSVRLVDHPCGTYPVIEINDQDDFLNVVRCLAYRCEQTHIQSSVHAQAVAGLIHWGLIQNINIKERCQLIILHRSPYSSLPISVIPGKPTTKAWLEISQSWRLEHELTHLATERLAGEMRLNLFDELVADALGMLRALNVFSADLFRQGLGLNNDASTTTTGRVHTYLKGLNKNASRLACQYVLQRANELEQLLEAGIIPDERMALLNYLMNQKLDQPFTANKSS</sequence>
<proteinExistence type="predicted"/>
<organism evidence="1 2">
    <name type="scientific">Prochlorococcus marinus (strain MIT 9313)</name>
    <dbReference type="NCBI Taxonomy" id="74547"/>
    <lineage>
        <taxon>Bacteria</taxon>
        <taxon>Bacillati</taxon>
        <taxon>Cyanobacteriota</taxon>
        <taxon>Cyanophyceae</taxon>
        <taxon>Synechococcales</taxon>
        <taxon>Prochlorococcaceae</taxon>
        <taxon>Prochlorococcus</taxon>
    </lineage>
</organism>
<dbReference type="Pfam" id="PF22541">
    <property type="entry name" value="DUF7005"/>
    <property type="match status" value="2"/>
</dbReference>
<gene>
    <name evidence="1" type="ordered locus">PMT_0656</name>
</gene>
<dbReference type="eggNOG" id="ENOG502Z9A3">
    <property type="taxonomic scope" value="Bacteria"/>
</dbReference>
<evidence type="ECO:0000313" key="1">
    <source>
        <dbReference type="EMBL" id="CAE20831.1"/>
    </source>
</evidence>
<keyword evidence="2" id="KW-1185">Reference proteome</keyword>
<dbReference type="EMBL" id="BX548175">
    <property type="protein sequence ID" value="CAE20831.1"/>
    <property type="molecule type" value="Genomic_DNA"/>
</dbReference>
<dbReference type="InterPro" id="IPR054274">
    <property type="entry name" value="DUF7005"/>
</dbReference>
<reference evidence="1 2" key="1">
    <citation type="journal article" date="2003" name="Nature">
        <title>Genome divergence in two Prochlorococcus ecotypes reflects oceanic niche differentiation.</title>
        <authorList>
            <person name="Rocap G."/>
            <person name="Larimer F.W."/>
            <person name="Lamerdin J.E."/>
            <person name="Malfatti S."/>
            <person name="Chain P."/>
            <person name="Ahlgren N.A."/>
            <person name="Arellano A."/>
            <person name="Coleman M."/>
            <person name="Hauser L."/>
            <person name="Hess W.R."/>
            <person name="Johnson Z.I."/>
            <person name="Land M.L."/>
            <person name="Lindell D."/>
            <person name="Post A.F."/>
            <person name="Regala W."/>
            <person name="Shah M."/>
            <person name="Shaw S.L."/>
            <person name="Steglich C."/>
            <person name="Sullivan M.B."/>
            <person name="Ting C.S."/>
            <person name="Tolonen A."/>
            <person name="Webb E.A."/>
            <person name="Zinser E.R."/>
            <person name="Chisholm S.W."/>
        </authorList>
    </citation>
    <scope>NUCLEOTIDE SEQUENCE [LARGE SCALE GENOMIC DNA]</scope>
    <source>
        <strain evidence="2">MIT 9313</strain>
    </source>
</reference>
<dbReference type="HOGENOM" id="CLU_939615_0_0_3"/>
<dbReference type="Proteomes" id="UP000001423">
    <property type="component" value="Chromosome"/>
</dbReference>
<evidence type="ECO:0000313" key="2">
    <source>
        <dbReference type="Proteomes" id="UP000001423"/>
    </source>
</evidence>
<dbReference type="AlphaFoldDB" id="Q7V7T0"/>
<protein>
    <submittedName>
        <fullName evidence="1">Uncharacterized protein</fullName>
    </submittedName>
</protein>